<dbReference type="EMBL" id="BAAAQM010000024">
    <property type="protein sequence ID" value="GAA1977765.1"/>
    <property type="molecule type" value="Genomic_DNA"/>
</dbReference>
<dbReference type="CDD" id="cd04301">
    <property type="entry name" value="NAT_SF"/>
    <property type="match status" value="1"/>
</dbReference>
<evidence type="ECO:0000313" key="5">
    <source>
        <dbReference type="Proteomes" id="UP001499854"/>
    </source>
</evidence>
<dbReference type="Pfam" id="PF00583">
    <property type="entry name" value="Acetyltransf_1"/>
    <property type="match status" value="1"/>
</dbReference>
<dbReference type="Proteomes" id="UP001499854">
    <property type="component" value="Unassembled WGS sequence"/>
</dbReference>
<dbReference type="PANTHER" id="PTHR43877">
    <property type="entry name" value="AMINOALKYLPHOSPHONATE N-ACETYLTRANSFERASE-RELATED-RELATED"/>
    <property type="match status" value="1"/>
</dbReference>
<accession>A0ABN2RZL8</accession>
<keyword evidence="1" id="KW-0808">Transferase</keyword>
<dbReference type="PROSITE" id="PS51186">
    <property type="entry name" value="GNAT"/>
    <property type="match status" value="1"/>
</dbReference>
<name>A0ABN2RZL8_9ACTN</name>
<keyword evidence="5" id="KW-1185">Reference proteome</keyword>
<dbReference type="RefSeq" id="WP_344658857.1">
    <property type="nucleotide sequence ID" value="NZ_BAAAQM010000024.1"/>
</dbReference>
<evidence type="ECO:0000256" key="1">
    <source>
        <dbReference type="ARBA" id="ARBA00022679"/>
    </source>
</evidence>
<feature type="domain" description="N-acetyltransferase" evidence="3">
    <location>
        <begin position="3"/>
        <end position="167"/>
    </location>
</feature>
<organism evidence="4 5">
    <name type="scientific">Catenulispora subtropica</name>
    <dbReference type="NCBI Taxonomy" id="450798"/>
    <lineage>
        <taxon>Bacteria</taxon>
        <taxon>Bacillati</taxon>
        <taxon>Actinomycetota</taxon>
        <taxon>Actinomycetes</taxon>
        <taxon>Catenulisporales</taxon>
        <taxon>Catenulisporaceae</taxon>
        <taxon>Catenulispora</taxon>
    </lineage>
</organism>
<evidence type="ECO:0000259" key="3">
    <source>
        <dbReference type="PROSITE" id="PS51186"/>
    </source>
</evidence>
<evidence type="ECO:0000256" key="2">
    <source>
        <dbReference type="ARBA" id="ARBA00023315"/>
    </source>
</evidence>
<reference evidence="4 5" key="1">
    <citation type="journal article" date="2019" name="Int. J. Syst. Evol. Microbiol.">
        <title>The Global Catalogue of Microorganisms (GCM) 10K type strain sequencing project: providing services to taxonomists for standard genome sequencing and annotation.</title>
        <authorList>
            <consortium name="The Broad Institute Genomics Platform"/>
            <consortium name="The Broad Institute Genome Sequencing Center for Infectious Disease"/>
            <person name="Wu L."/>
            <person name="Ma J."/>
        </authorList>
    </citation>
    <scope>NUCLEOTIDE SEQUENCE [LARGE SCALE GENOMIC DNA]</scope>
    <source>
        <strain evidence="4 5">JCM 16013</strain>
    </source>
</reference>
<dbReference type="SUPFAM" id="SSF55729">
    <property type="entry name" value="Acyl-CoA N-acyltransferases (Nat)"/>
    <property type="match status" value="1"/>
</dbReference>
<gene>
    <name evidence="4" type="ORF">GCM10009838_42840</name>
</gene>
<keyword evidence="2" id="KW-0012">Acyltransferase</keyword>
<comment type="caution">
    <text evidence="4">The sequence shown here is derived from an EMBL/GenBank/DDBJ whole genome shotgun (WGS) entry which is preliminary data.</text>
</comment>
<proteinExistence type="predicted"/>
<dbReference type="Gene3D" id="3.40.630.30">
    <property type="match status" value="1"/>
</dbReference>
<evidence type="ECO:0000313" key="4">
    <source>
        <dbReference type="EMBL" id="GAA1977765.1"/>
    </source>
</evidence>
<protein>
    <submittedName>
        <fullName evidence="4">GNAT family N-acetyltransferase</fullName>
    </submittedName>
</protein>
<sequence>MAYTVRRTTAEEWREFRELRLEALLDSPTNYGQTHENALAHPDELWQERARDNAGSHVQAFYVAVDDATGKLVGMWGVMPHFTRPATHIVIGVYVRPEARGTDVARRLNQASIDFAKTTESKELMLLVRDDNDRGRRFYEREGFVLTGGSEPHNLDPSHDLLEMRYPAFR</sequence>
<dbReference type="InterPro" id="IPR000182">
    <property type="entry name" value="GNAT_dom"/>
</dbReference>
<dbReference type="InterPro" id="IPR050832">
    <property type="entry name" value="Bact_Acetyltransf"/>
</dbReference>
<dbReference type="InterPro" id="IPR016181">
    <property type="entry name" value="Acyl_CoA_acyltransferase"/>
</dbReference>